<keyword evidence="1" id="KW-0812">Transmembrane</keyword>
<keyword evidence="3" id="KW-1185">Reference proteome</keyword>
<evidence type="ECO:0000313" key="3">
    <source>
        <dbReference type="Proteomes" id="UP000023152"/>
    </source>
</evidence>
<accession>X6NJU7</accession>
<proteinExistence type="predicted"/>
<gene>
    <name evidence="2" type="ORF">RFI_10951</name>
</gene>
<keyword evidence="1" id="KW-0472">Membrane</keyword>
<dbReference type="AlphaFoldDB" id="X6NJU7"/>
<reference evidence="2 3" key="1">
    <citation type="journal article" date="2013" name="Curr. Biol.">
        <title>The Genome of the Foraminiferan Reticulomyxa filosa.</title>
        <authorList>
            <person name="Glockner G."/>
            <person name="Hulsmann N."/>
            <person name="Schleicher M."/>
            <person name="Noegel A.A."/>
            <person name="Eichinger L."/>
            <person name="Gallinger C."/>
            <person name="Pawlowski J."/>
            <person name="Sierra R."/>
            <person name="Euteneuer U."/>
            <person name="Pillet L."/>
            <person name="Moustafa A."/>
            <person name="Platzer M."/>
            <person name="Groth M."/>
            <person name="Szafranski K."/>
            <person name="Schliwa M."/>
        </authorList>
    </citation>
    <scope>NUCLEOTIDE SEQUENCE [LARGE SCALE GENOMIC DNA]</scope>
</reference>
<name>X6NJU7_RETFI</name>
<sequence length="237" mass="27588">MCLYIFIGVTIVPIWNKINNALIVMENRMYWWSCCDGKVVSLRNYQIVQDDPPSSLPLEEKQLETDSTRSTSHYPMQMVLQEVPFSTDSGDKEFLWTHIQTAKYCNLMPKKSGERTRTLVVCLTYGGIVYAGVVQCKEEHGSKSQPHLKLRRVELDYDALAIKDIDVVTCGTEEIEEWNDESDTDCRQKVYLITQGLLSPHRLFLLTIDGIYHTFFFFFVLKKKKKQQQMAVEMEMY</sequence>
<dbReference type="EMBL" id="ASPP01008028">
    <property type="protein sequence ID" value="ETO26188.1"/>
    <property type="molecule type" value="Genomic_DNA"/>
</dbReference>
<protein>
    <submittedName>
        <fullName evidence="2">Uncharacterized protein</fullName>
    </submittedName>
</protein>
<organism evidence="2 3">
    <name type="scientific">Reticulomyxa filosa</name>
    <dbReference type="NCBI Taxonomy" id="46433"/>
    <lineage>
        <taxon>Eukaryota</taxon>
        <taxon>Sar</taxon>
        <taxon>Rhizaria</taxon>
        <taxon>Retaria</taxon>
        <taxon>Foraminifera</taxon>
        <taxon>Monothalamids</taxon>
        <taxon>Reticulomyxidae</taxon>
        <taxon>Reticulomyxa</taxon>
    </lineage>
</organism>
<evidence type="ECO:0000256" key="1">
    <source>
        <dbReference type="SAM" id="Phobius"/>
    </source>
</evidence>
<keyword evidence="1" id="KW-1133">Transmembrane helix</keyword>
<dbReference type="Proteomes" id="UP000023152">
    <property type="component" value="Unassembled WGS sequence"/>
</dbReference>
<evidence type="ECO:0000313" key="2">
    <source>
        <dbReference type="EMBL" id="ETO26188.1"/>
    </source>
</evidence>
<comment type="caution">
    <text evidence="2">The sequence shown here is derived from an EMBL/GenBank/DDBJ whole genome shotgun (WGS) entry which is preliminary data.</text>
</comment>
<feature type="transmembrane region" description="Helical" evidence="1">
    <location>
        <begin position="203"/>
        <end position="221"/>
    </location>
</feature>